<dbReference type="InterPro" id="IPR038501">
    <property type="entry name" value="Spore_GerAC_C_sf"/>
</dbReference>
<dbReference type="PANTHER" id="PTHR35789:SF1">
    <property type="entry name" value="SPORE GERMINATION PROTEIN B3"/>
    <property type="match status" value="1"/>
</dbReference>
<keyword evidence="4" id="KW-0732">Signal</keyword>
<evidence type="ECO:0000313" key="11">
    <source>
        <dbReference type="Proteomes" id="UP001145072"/>
    </source>
</evidence>
<reference evidence="10" key="1">
    <citation type="submission" date="2022-06" db="EMBL/GenBank/DDBJ databases">
        <title>Aquibacillus sp. a new bacterium isolated from soil saline samples.</title>
        <authorList>
            <person name="Galisteo C."/>
            <person name="De La Haba R."/>
            <person name="Sanchez-Porro C."/>
            <person name="Ventosa A."/>
        </authorList>
    </citation>
    <scope>NUCLEOTIDE SEQUENCE</scope>
    <source>
        <strain evidence="10">JCM 12387</strain>
    </source>
</reference>
<keyword evidence="6" id="KW-0564">Palmitate</keyword>
<dbReference type="Pfam" id="PF05504">
    <property type="entry name" value="Spore_GerAC"/>
    <property type="match status" value="1"/>
</dbReference>
<dbReference type="Pfam" id="PF25198">
    <property type="entry name" value="Spore_GerAC_N"/>
    <property type="match status" value="1"/>
</dbReference>
<dbReference type="InterPro" id="IPR046953">
    <property type="entry name" value="Spore_GerAC-like_C"/>
</dbReference>
<evidence type="ECO:0000259" key="8">
    <source>
        <dbReference type="Pfam" id="PF05504"/>
    </source>
</evidence>
<name>A0A9X3WKF8_9BACI</name>
<accession>A0A9X3WKF8</accession>
<dbReference type="EMBL" id="JAMQJZ010000003">
    <property type="protein sequence ID" value="MDC3419931.1"/>
    <property type="molecule type" value="Genomic_DNA"/>
</dbReference>
<evidence type="ECO:0000256" key="5">
    <source>
        <dbReference type="ARBA" id="ARBA00023136"/>
    </source>
</evidence>
<keyword evidence="7" id="KW-0449">Lipoprotein</keyword>
<keyword evidence="11" id="KW-1185">Reference proteome</keyword>
<feature type="domain" description="Spore germination GerAC-like C-terminal" evidence="8">
    <location>
        <begin position="196"/>
        <end position="352"/>
    </location>
</feature>
<evidence type="ECO:0000256" key="7">
    <source>
        <dbReference type="ARBA" id="ARBA00023288"/>
    </source>
</evidence>
<dbReference type="InterPro" id="IPR057336">
    <property type="entry name" value="GerAC_N"/>
</dbReference>
<dbReference type="PANTHER" id="PTHR35789">
    <property type="entry name" value="SPORE GERMINATION PROTEIN B3"/>
    <property type="match status" value="1"/>
</dbReference>
<evidence type="ECO:0000256" key="1">
    <source>
        <dbReference type="ARBA" id="ARBA00004635"/>
    </source>
</evidence>
<dbReference type="GO" id="GO:0016020">
    <property type="term" value="C:membrane"/>
    <property type="evidence" value="ECO:0007669"/>
    <property type="project" value="UniProtKB-SubCell"/>
</dbReference>
<dbReference type="NCBIfam" id="TIGR02887">
    <property type="entry name" value="spore_ger_x_C"/>
    <property type="match status" value="1"/>
</dbReference>
<comment type="subcellular location">
    <subcellularLocation>
        <location evidence="1">Membrane</location>
        <topology evidence="1">Lipid-anchor</topology>
    </subcellularLocation>
</comment>
<evidence type="ECO:0000256" key="6">
    <source>
        <dbReference type="ARBA" id="ARBA00023139"/>
    </source>
</evidence>
<dbReference type="PROSITE" id="PS51257">
    <property type="entry name" value="PROKAR_LIPOPROTEIN"/>
    <property type="match status" value="1"/>
</dbReference>
<dbReference type="Gene3D" id="3.30.300.210">
    <property type="entry name" value="Nutrient germinant receptor protein C, domain 3"/>
    <property type="match status" value="1"/>
</dbReference>
<dbReference type="InterPro" id="IPR008844">
    <property type="entry name" value="Spore_GerAC-like"/>
</dbReference>
<dbReference type="AlphaFoldDB" id="A0A9X3WKF8"/>
<keyword evidence="3" id="KW-0309">Germination</keyword>
<evidence type="ECO:0000313" key="10">
    <source>
        <dbReference type="EMBL" id="MDC3419931.1"/>
    </source>
</evidence>
<protein>
    <submittedName>
        <fullName evidence="10">Ger(X)C family spore germination protein</fullName>
    </submittedName>
</protein>
<dbReference type="GO" id="GO:0009847">
    <property type="term" value="P:spore germination"/>
    <property type="evidence" value="ECO:0007669"/>
    <property type="project" value="InterPro"/>
</dbReference>
<keyword evidence="5" id="KW-0472">Membrane</keyword>
<evidence type="ECO:0000259" key="9">
    <source>
        <dbReference type="Pfam" id="PF25198"/>
    </source>
</evidence>
<comment type="similarity">
    <text evidence="2">Belongs to the GerABKC lipoprotein family.</text>
</comment>
<dbReference type="Proteomes" id="UP001145072">
    <property type="component" value="Unassembled WGS sequence"/>
</dbReference>
<sequence>MRILCSLFMLMFLVGCVSSKIIEDIQLVQINGYDLTAQEQMIRGTISIPQYGSSEQANEVNNIEYHAESQTAQDIRTKIEAETPYPVESGKTLGVLFGRGLAEKGIGKLIEGLSENQDFGRNLFLCVVDGKAETLLTQEFETQDTIAKYVVDLIQTNQEKNFPKTNFHELLYSFHGEGMDFFLPFLSHTDKDVKVSGLALFKEDKLVDTIPFKEVFIFKALYENSDDANYQFFWAEKDTYLTIKSISSNVKVKQLKDNKMSITINMIGIITETLSLNIDQLNEVKKLERALAVDISTKGQALIKKLQEQDIDPLRLGDYARSQTRNWDYQAWQTSYPNMEIKVNTNFKISQSNIGK</sequence>
<organism evidence="10 11">
    <name type="scientific">Aquibacillus koreensis</name>
    <dbReference type="NCBI Taxonomy" id="279446"/>
    <lineage>
        <taxon>Bacteria</taxon>
        <taxon>Bacillati</taxon>
        <taxon>Bacillota</taxon>
        <taxon>Bacilli</taxon>
        <taxon>Bacillales</taxon>
        <taxon>Bacillaceae</taxon>
        <taxon>Aquibacillus</taxon>
    </lineage>
</organism>
<evidence type="ECO:0000256" key="4">
    <source>
        <dbReference type="ARBA" id="ARBA00022729"/>
    </source>
</evidence>
<dbReference type="RefSeq" id="WP_259870611.1">
    <property type="nucleotide sequence ID" value="NZ_JAMQJZ010000003.1"/>
</dbReference>
<evidence type="ECO:0000256" key="2">
    <source>
        <dbReference type="ARBA" id="ARBA00007886"/>
    </source>
</evidence>
<gene>
    <name evidence="10" type="ORF">NC661_06055</name>
</gene>
<proteinExistence type="inferred from homology"/>
<evidence type="ECO:0000256" key="3">
    <source>
        <dbReference type="ARBA" id="ARBA00022544"/>
    </source>
</evidence>
<comment type="caution">
    <text evidence="10">The sequence shown here is derived from an EMBL/GenBank/DDBJ whole genome shotgun (WGS) entry which is preliminary data.</text>
</comment>
<feature type="domain" description="Spore germination protein N-terminal" evidence="9">
    <location>
        <begin position="19"/>
        <end position="186"/>
    </location>
</feature>